<accession>A0A183ILE2</accession>
<dbReference type="EMBL" id="UZAM01008318">
    <property type="protein sequence ID" value="VDP04366.1"/>
    <property type="molecule type" value="Genomic_DNA"/>
</dbReference>
<evidence type="ECO:0000313" key="3">
    <source>
        <dbReference type="WBParaSite" id="SBAD_0000462901-mRNA-1"/>
    </source>
</evidence>
<dbReference type="AlphaFoldDB" id="A0A183ILE2"/>
<name>A0A183ILE2_9BILA</name>
<sequence length="108" mass="11798">MVSTSGCSGVWNFSSIRVTRINFSDVSANVCNALRPKMSSGATTAITTSTTALRHAHAPRASSLRLRSIYRVINGENAIMARADKRDSYSVDCVTEEKNEDDKEVRSV</sequence>
<dbReference type="WBParaSite" id="SBAD_0000462901-mRNA-1">
    <property type="protein sequence ID" value="SBAD_0000462901-mRNA-1"/>
    <property type="gene ID" value="SBAD_0000462901"/>
</dbReference>
<keyword evidence="2" id="KW-1185">Reference proteome</keyword>
<protein>
    <submittedName>
        <fullName evidence="3">Secreted protein</fullName>
    </submittedName>
</protein>
<evidence type="ECO:0000313" key="2">
    <source>
        <dbReference type="Proteomes" id="UP000270296"/>
    </source>
</evidence>
<reference evidence="3" key="1">
    <citation type="submission" date="2016-06" db="UniProtKB">
        <authorList>
            <consortium name="WormBaseParasite"/>
        </authorList>
    </citation>
    <scope>IDENTIFICATION</scope>
</reference>
<gene>
    <name evidence="1" type="ORF">SBAD_LOCUS4438</name>
</gene>
<proteinExistence type="predicted"/>
<evidence type="ECO:0000313" key="1">
    <source>
        <dbReference type="EMBL" id="VDP04366.1"/>
    </source>
</evidence>
<dbReference type="Proteomes" id="UP000270296">
    <property type="component" value="Unassembled WGS sequence"/>
</dbReference>
<reference evidence="1 2" key="2">
    <citation type="submission" date="2018-11" db="EMBL/GenBank/DDBJ databases">
        <authorList>
            <consortium name="Pathogen Informatics"/>
        </authorList>
    </citation>
    <scope>NUCLEOTIDE SEQUENCE [LARGE SCALE GENOMIC DNA]</scope>
</reference>
<organism evidence="3">
    <name type="scientific">Soboliphyme baturini</name>
    <dbReference type="NCBI Taxonomy" id="241478"/>
    <lineage>
        <taxon>Eukaryota</taxon>
        <taxon>Metazoa</taxon>
        <taxon>Ecdysozoa</taxon>
        <taxon>Nematoda</taxon>
        <taxon>Enoplea</taxon>
        <taxon>Dorylaimia</taxon>
        <taxon>Dioctophymatida</taxon>
        <taxon>Dioctophymatoidea</taxon>
        <taxon>Soboliphymatidae</taxon>
        <taxon>Soboliphyme</taxon>
    </lineage>
</organism>